<dbReference type="EC" id="2.5.1.61" evidence="3"/>
<evidence type="ECO:0000259" key="7">
    <source>
        <dbReference type="Pfam" id="PF01379"/>
    </source>
</evidence>
<keyword evidence="4" id="KW-0808">Transferase</keyword>
<protein>
    <recommendedName>
        <fullName evidence="3">hydroxymethylbilane synthase</fullName>
        <ecNumber evidence="3">2.5.1.61</ecNumber>
    </recommendedName>
</protein>
<sequence length="123" mass="13161">MLVRGNADTRIARLDDGSSGLDALLVAYAGLHRLGQAHRATQILDPALWLPASGAGMVVAEYRTGDTTVCDVLPPIIRPATATALVAERATLAARRGICMTAALRPCHPHRRHGDRPRRGVRP</sequence>
<evidence type="ECO:0000256" key="2">
    <source>
        <dbReference type="ARBA" id="ARBA00005638"/>
    </source>
</evidence>
<dbReference type="GO" id="GO:0005737">
    <property type="term" value="C:cytoplasm"/>
    <property type="evidence" value="ECO:0007669"/>
    <property type="project" value="TreeGrafter"/>
</dbReference>
<accession>A0A919EGD0</accession>
<proteinExistence type="inferred from homology"/>
<comment type="similarity">
    <text evidence="2">Belongs to the HMBS family.</text>
</comment>
<dbReference type="EMBL" id="BNBD01000020">
    <property type="protein sequence ID" value="GHF70550.1"/>
    <property type="molecule type" value="Genomic_DNA"/>
</dbReference>
<dbReference type="Pfam" id="PF01379">
    <property type="entry name" value="Porphobil_deam"/>
    <property type="match status" value="1"/>
</dbReference>
<dbReference type="SUPFAM" id="SSF53850">
    <property type="entry name" value="Periplasmic binding protein-like II"/>
    <property type="match status" value="1"/>
</dbReference>
<comment type="catalytic activity">
    <reaction evidence="6">
        <text>4 porphobilinogen + H2O = hydroxymethylbilane + 4 NH4(+)</text>
        <dbReference type="Rhea" id="RHEA:13185"/>
        <dbReference type="ChEBI" id="CHEBI:15377"/>
        <dbReference type="ChEBI" id="CHEBI:28938"/>
        <dbReference type="ChEBI" id="CHEBI:57845"/>
        <dbReference type="ChEBI" id="CHEBI:58126"/>
        <dbReference type="EC" id="2.5.1.61"/>
    </reaction>
</comment>
<evidence type="ECO:0000256" key="5">
    <source>
        <dbReference type="ARBA" id="ARBA00023244"/>
    </source>
</evidence>
<dbReference type="Gene3D" id="3.40.190.10">
    <property type="entry name" value="Periplasmic binding protein-like II"/>
    <property type="match status" value="1"/>
</dbReference>
<comment type="caution">
    <text evidence="8">The sequence shown here is derived from an EMBL/GenBank/DDBJ whole genome shotgun (WGS) entry which is preliminary data.</text>
</comment>
<dbReference type="PANTHER" id="PTHR11557:SF0">
    <property type="entry name" value="PORPHOBILINOGEN DEAMINASE"/>
    <property type="match status" value="1"/>
</dbReference>
<dbReference type="InterPro" id="IPR022417">
    <property type="entry name" value="Porphobilin_deaminase_N"/>
</dbReference>
<feature type="domain" description="Porphobilinogen deaminase N-terminal" evidence="7">
    <location>
        <begin position="3"/>
        <end position="69"/>
    </location>
</feature>
<evidence type="ECO:0000313" key="9">
    <source>
        <dbReference type="Proteomes" id="UP000638313"/>
    </source>
</evidence>
<dbReference type="GO" id="GO:0006783">
    <property type="term" value="P:heme biosynthetic process"/>
    <property type="evidence" value="ECO:0007669"/>
    <property type="project" value="TreeGrafter"/>
</dbReference>
<evidence type="ECO:0000256" key="1">
    <source>
        <dbReference type="ARBA" id="ARBA00002869"/>
    </source>
</evidence>
<evidence type="ECO:0000256" key="6">
    <source>
        <dbReference type="ARBA" id="ARBA00048169"/>
    </source>
</evidence>
<dbReference type="InterPro" id="IPR000860">
    <property type="entry name" value="HemC"/>
</dbReference>
<name>A0A919EGD0_9ACTN</name>
<dbReference type="Proteomes" id="UP000638313">
    <property type="component" value="Unassembled WGS sequence"/>
</dbReference>
<evidence type="ECO:0000256" key="4">
    <source>
        <dbReference type="ARBA" id="ARBA00022679"/>
    </source>
</evidence>
<keyword evidence="5" id="KW-0627">Porphyrin biosynthesis</keyword>
<evidence type="ECO:0000256" key="3">
    <source>
        <dbReference type="ARBA" id="ARBA00012655"/>
    </source>
</evidence>
<dbReference type="GO" id="GO:0004418">
    <property type="term" value="F:hydroxymethylbilane synthase activity"/>
    <property type="evidence" value="ECO:0007669"/>
    <property type="project" value="UniProtKB-EC"/>
</dbReference>
<comment type="function">
    <text evidence="1">Tetrapolymerization of the monopyrrole PBG into the hydroxymethylbilane pre-uroporphyrinogen in several discrete steps.</text>
</comment>
<dbReference type="AlphaFoldDB" id="A0A919EGD0"/>
<keyword evidence="9" id="KW-1185">Reference proteome</keyword>
<reference evidence="8" key="1">
    <citation type="journal article" date="2014" name="Int. J. Syst. Evol. Microbiol.">
        <title>Complete genome sequence of Corynebacterium casei LMG S-19264T (=DSM 44701T), isolated from a smear-ripened cheese.</title>
        <authorList>
            <consortium name="US DOE Joint Genome Institute (JGI-PGF)"/>
            <person name="Walter F."/>
            <person name="Albersmeier A."/>
            <person name="Kalinowski J."/>
            <person name="Ruckert C."/>
        </authorList>
    </citation>
    <scope>NUCLEOTIDE SEQUENCE</scope>
    <source>
        <strain evidence="8">JCM 4059</strain>
    </source>
</reference>
<gene>
    <name evidence="8" type="ORF">GCM10010218_59760</name>
</gene>
<dbReference type="PANTHER" id="PTHR11557">
    <property type="entry name" value="PORPHOBILINOGEN DEAMINASE"/>
    <property type="match status" value="1"/>
</dbReference>
<organism evidence="8 9">
    <name type="scientific">Streptomyces mashuensis</name>
    <dbReference type="NCBI Taxonomy" id="33904"/>
    <lineage>
        <taxon>Bacteria</taxon>
        <taxon>Bacillati</taxon>
        <taxon>Actinomycetota</taxon>
        <taxon>Actinomycetes</taxon>
        <taxon>Kitasatosporales</taxon>
        <taxon>Streptomycetaceae</taxon>
        <taxon>Streptomyces</taxon>
    </lineage>
</organism>
<reference evidence="8" key="2">
    <citation type="submission" date="2020-09" db="EMBL/GenBank/DDBJ databases">
        <authorList>
            <person name="Sun Q."/>
            <person name="Ohkuma M."/>
        </authorList>
    </citation>
    <scope>NUCLEOTIDE SEQUENCE</scope>
    <source>
        <strain evidence="8">JCM 4059</strain>
    </source>
</reference>
<evidence type="ECO:0000313" key="8">
    <source>
        <dbReference type="EMBL" id="GHF70550.1"/>
    </source>
</evidence>